<proteinExistence type="predicted"/>
<evidence type="ECO:0000313" key="6">
    <source>
        <dbReference type="EMBL" id="CAB4042455.1"/>
    </source>
</evidence>
<dbReference type="GO" id="GO:0005911">
    <property type="term" value="C:cell-cell junction"/>
    <property type="evidence" value="ECO:0007669"/>
    <property type="project" value="TreeGrafter"/>
</dbReference>
<keyword evidence="2" id="KW-0472">Membrane</keyword>
<dbReference type="OrthoDB" id="2152335at2759"/>
<dbReference type="EMBL" id="CACRXK020030155">
    <property type="protein sequence ID" value="CAB4042455.1"/>
    <property type="molecule type" value="Genomic_DNA"/>
</dbReference>
<evidence type="ECO:0000256" key="4">
    <source>
        <dbReference type="ARBA" id="ARBA00023180"/>
    </source>
</evidence>
<dbReference type="GO" id="GO:0098609">
    <property type="term" value="P:cell-cell adhesion"/>
    <property type="evidence" value="ECO:0007669"/>
    <property type="project" value="TreeGrafter"/>
</dbReference>
<feature type="non-terminal residue" evidence="6">
    <location>
        <position position="201"/>
    </location>
</feature>
<dbReference type="PROSITE" id="PS50835">
    <property type="entry name" value="IG_LIKE"/>
    <property type="match status" value="2"/>
</dbReference>
<evidence type="ECO:0000256" key="3">
    <source>
        <dbReference type="ARBA" id="ARBA00023157"/>
    </source>
</evidence>
<dbReference type="SUPFAM" id="SSF48726">
    <property type="entry name" value="Immunoglobulin"/>
    <property type="match status" value="2"/>
</dbReference>
<dbReference type="GO" id="GO:0005886">
    <property type="term" value="C:plasma membrane"/>
    <property type="evidence" value="ECO:0007669"/>
    <property type="project" value="TreeGrafter"/>
</dbReference>
<evidence type="ECO:0000256" key="1">
    <source>
        <dbReference type="ARBA" id="ARBA00004479"/>
    </source>
</evidence>
<dbReference type="SMART" id="SM00409">
    <property type="entry name" value="IG"/>
    <property type="match status" value="2"/>
</dbReference>
<evidence type="ECO:0000256" key="2">
    <source>
        <dbReference type="ARBA" id="ARBA00023136"/>
    </source>
</evidence>
<evidence type="ECO:0000313" key="7">
    <source>
        <dbReference type="Proteomes" id="UP001152795"/>
    </source>
</evidence>
<dbReference type="SMART" id="SM00408">
    <property type="entry name" value="IGc2"/>
    <property type="match status" value="2"/>
</dbReference>
<accession>A0A6S7KAR6</accession>
<dbReference type="InterPro" id="IPR013783">
    <property type="entry name" value="Ig-like_fold"/>
</dbReference>
<comment type="caution">
    <text evidence="6">The sequence shown here is derived from an EMBL/GenBank/DDBJ whole genome shotgun (WGS) entry which is preliminary data.</text>
</comment>
<dbReference type="InterPro" id="IPR003599">
    <property type="entry name" value="Ig_sub"/>
</dbReference>
<keyword evidence="3" id="KW-1015">Disulfide bond</keyword>
<dbReference type="Proteomes" id="UP001152795">
    <property type="component" value="Unassembled WGS sequence"/>
</dbReference>
<dbReference type="Gene3D" id="2.60.40.10">
    <property type="entry name" value="Immunoglobulins"/>
    <property type="match status" value="2"/>
</dbReference>
<keyword evidence="7" id="KW-1185">Reference proteome</keyword>
<name>A0A6S7KAR6_PARCT</name>
<dbReference type="InterPro" id="IPR036179">
    <property type="entry name" value="Ig-like_dom_sf"/>
</dbReference>
<dbReference type="InterPro" id="IPR007110">
    <property type="entry name" value="Ig-like_dom"/>
</dbReference>
<keyword evidence="4" id="KW-0325">Glycoprotein</keyword>
<dbReference type="PANTHER" id="PTHR11640">
    <property type="entry name" value="NEPHRIN"/>
    <property type="match status" value="1"/>
</dbReference>
<gene>
    <name evidence="6" type="ORF">PACLA_8A089196</name>
</gene>
<dbReference type="InterPro" id="IPR051275">
    <property type="entry name" value="Cell_adhesion_signaling"/>
</dbReference>
<dbReference type="Pfam" id="PF13927">
    <property type="entry name" value="Ig_3"/>
    <property type="match status" value="1"/>
</dbReference>
<dbReference type="InterPro" id="IPR003598">
    <property type="entry name" value="Ig_sub2"/>
</dbReference>
<comment type="subcellular location">
    <subcellularLocation>
        <location evidence="1">Membrane</location>
        <topology evidence="1">Single-pass type I membrane protein</topology>
    </subcellularLocation>
</comment>
<dbReference type="GO" id="GO:0050839">
    <property type="term" value="F:cell adhesion molecule binding"/>
    <property type="evidence" value="ECO:0007669"/>
    <property type="project" value="TreeGrafter"/>
</dbReference>
<evidence type="ECO:0000256" key="5">
    <source>
        <dbReference type="ARBA" id="ARBA00023319"/>
    </source>
</evidence>
<reference evidence="6" key="1">
    <citation type="submission" date="2020-04" db="EMBL/GenBank/DDBJ databases">
        <authorList>
            <person name="Alioto T."/>
            <person name="Alioto T."/>
            <person name="Gomez Garrido J."/>
        </authorList>
    </citation>
    <scope>NUCLEOTIDE SEQUENCE</scope>
    <source>
        <strain evidence="6">A484AB</strain>
    </source>
</reference>
<organism evidence="6 7">
    <name type="scientific">Paramuricea clavata</name>
    <name type="common">Red gorgonian</name>
    <name type="synonym">Violescent sea-whip</name>
    <dbReference type="NCBI Taxonomy" id="317549"/>
    <lineage>
        <taxon>Eukaryota</taxon>
        <taxon>Metazoa</taxon>
        <taxon>Cnidaria</taxon>
        <taxon>Anthozoa</taxon>
        <taxon>Octocorallia</taxon>
        <taxon>Malacalcyonacea</taxon>
        <taxon>Plexauridae</taxon>
        <taxon>Paramuricea</taxon>
    </lineage>
</organism>
<dbReference type="CDD" id="cd00096">
    <property type="entry name" value="Ig"/>
    <property type="match status" value="2"/>
</dbReference>
<keyword evidence="5" id="KW-0393">Immunoglobulin domain</keyword>
<sequence length="201" mass="22293">KPRIINLTGNQTALLYHNVTLTCEILSNPPAQIWWTKDGDTSHLSNVQFENDNKTLVIAKAVLDNIGSYSCHASNSLYSTNQRLTLNLKALPNTYIVGGEIRKLRQGQKNSSIVCFGYGYPDPKATWKINNKEIPEDSNSSIGSGIYQRRSTNDVVLQNVTSTLFFNQNGSTFDDFGNYTCEVSIEAAPDTDFATTKVICK</sequence>
<protein>
    <submittedName>
        <fullName evidence="6">Hemicentin-1 isoform X1</fullName>
    </submittedName>
</protein>
<dbReference type="AlphaFoldDB" id="A0A6S7KAR6"/>
<dbReference type="PANTHER" id="PTHR11640:SF31">
    <property type="entry name" value="IRREGULAR CHIASM C-ROUGHEST PROTEIN-RELATED"/>
    <property type="match status" value="1"/>
</dbReference>